<evidence type="ECO:0000313" key="2">
    <source>
        <dbReference type="EMBL" id="RED85319.1"/>
    </source>
</evidence>
<dbReference type="RefSeq" id="WP_116059753.1">
    <property type="nucleotide sequence ID" value="NZ_QRDZ01000004.1"/>
</dbReference>
<dbReference type="PANTHER" id="PTHR10885:SF20">
    <property type="entry name" value="NUDIX HYDROLASE DOMAIN-CONTAINING PROTEIN"/>
    <property type="match status" value="1"/>
</dbReference>
<dbReference type="InterPro" id="IPR015797">
    <property type="entry name" value="NUDIX_hydrolase-like_dom_sf"/>
</dbReference>
<dbReference type="GO" id="GO:0004452">
    <property type="term" value="F:isopentenyl-diphosphate delta-isomerase activity"/>
    <property type="evidence" value="ECO:0007669"/>
    <property type="project" value="TreeGrafter"/>
</dbReference>
<keyword evidence="3" id="KW-1185">Reference proteome</keyword>
<proteinExistence type="predicted"/>
<feature type="domain" description="Nudix hydrolase" evidence="1">
    <location>
        <begin position="28"/>
        <end position="182"/>
    </location>
</feature>
<gene>
    <name evidence="2" type="ORF">DFP98_10424</name>
</gene>
<dbReference type="CDD" id="cd04692">
    <property type="entry name" value="NUDIX_Hydrolase"/>
    <property type="match status" value="1"/>
</dbReference>
<organism evidence="2 3">
    <name type="scientific">Cohnella phaseoli</name>
    <dbReference type="NCBI Taxonomy" id="456490"/>
    <lineage>
        <taxon>Bacteria</taxon>
        <taxon>Bacillati</taxon>
        <taxon>Bacillota</taxon>
        <taxon>Bacilli</taxon>
        <taxon>Bacillales</taxon>
        <taxon>Paenibacillaceae</taxon>
        <taxon>Cohnella</taxon>
    </lineage>
</organism>
<evidence type="ECO:0000259" key="1">
    <source>
        <dbReference type="PROSITE" id="PS51462"/>
    </source>
</evidence>
<name>A0A3D9KG27_9BACL</name>
<dbReference type="GO" id="GO:0009240">
    <property type="term" value="P:isopentenyl diphosphate biosynthetic process"/>
    <property type="evidence" value="ECO:0007669"/>
    <property type="project" value="TreeGrafter"/>
</dbReference>
<sequence length="214" mass="24318">MTELFDIYDEHDVWIGTAERKEAHRLGLWHHTVHCWLVRREDREGRIAAKILFQQRSANKDTGAGCFDITAAGHLEAGESPEAIVRELREELGLDVGFERLSEFGVVREQGSGVVRGAAYIDNEISRVYGLEVAMKLTEFRLQEEEVAGLYEADADELIELIEGRRELVHARGVALREGKLQAAEVEVARSSFVERDLSYYVSIFKFLQALVRQ</sequence>
<comment type="caution">
    <text evidence="2">The sequence shown here is derived from an EMBL/GenBank/DDBJ whole genome shotgun (WGS) entry which is preliminary data.</text>
</comment>
<dbReference type="InterPro" id="IPR000086">
    <property type="entry name" value="NUDIX_hydrolase_dom"/>
</dbReference>
<dbReference type="AlphaFoldDB" id="A0A3D9KG27"/>
<dbReference type="PROSITE" id="PS51462">
    <property type="entry name" value="NUDIX"/>
    <property type="match status" value="1"/>
</dbReference>
<dbReference type="Pfam" id="PF00293">
    <property type="entry name" value="NUDIX"/>
    <property type="match status" value="1"/>
</dbReference>
<evidence type="ECO:0000313" key="3">
    <source>
        <dbReference type="Proteomes" id="UP000256977"/>
    </source>
</evidence>
<accession>A0A3D9KG27</accession>
<dbReference type="PANTHER" id="PTHR10885">
    <property type="entry name" value="ISOPENTENYL-DIPHOSPHATE DELTA-ISOMERASE"/>
    <property type="match status" value="1"/>
</dbReference>
<dbReference type="EMBL" id="QRDZ01000004">
    <property type="protein sequence ID" value="RED85319.1"/>
    <property type="molecule type" value="Genomic_DNA"/>
</dbReference>
<dbReference type="SUPFAM" id="SSF55811">
    <property type="entry name" value="Nudix"/>
    <property type="match status" value="1"/>
</dbReference>
<dbReference type="Proteomes" id="UP000256977">
    <property type="component" value="Unassembled WGS sequence"/>
</dbReference>
<dbReference type="GO" id="GO:0005737">
    <property type="term" value="C:cytoplasm"/>
    <property type="evidence" value="ECO:0007669"/>
    <property type="project" value="TreeGrafter"/>
</dbReference>
<dbReference type="Gene3D" id="3.90.79.10">
    <property type="entry name" value="Nucleoside Triphosphate Pyrophosphohydrolase"/>
    <property type="match status" value="1"/>
</dbReference>
<protein>
    <submittedName>
        <fullName evidence="2">Isopentenyldiphosphate isomerase</fullName>
    </submittedName>
</protein>
<keyword evidence="2" id="KW-0413">Isomerase</keyword>
<reference evidence="2 3" key="1">
    <citation type="submission" date="2018-07" db="EMBL/GenBank/DDBJ databases">
        <title>Genomic Encyclopedia of Type Strains, Phase III (KMG-III): the genomes of soil and plant-associated and newly described type strains.</title>
        <authorList>
            <person name="Whitman W."/>
        </authorList>
    </citation>
    <scope>NUCLEOTIDE SEQUENCE [LARGE SCALE GENOMIC DNA]</scope>
    <source>
        <strain evidence="2 3">CECT 7287</strain>
    </source>
</reference>
<dbReference type="OrthoDB" id="9780586at2"/>